<accession>A0AAD9M8L8</accession>
<organism evidence="2 3">
    <name type="scientific">Colletotrichum zoysiae</name>
    <dbReference type="NCBI Taxonomy" id="1216348"/>
    <lineage>
        <taxon>Eukaryota</taxon>
        <taxon>Fungi</taxon>
        <taxon>Dikarya</taxon>
        <taxon>Ascomycota</taxon>
        <taxon>Pezizomycotina</taxon>
        <taxon>Sordariomycetes</taxon>
        <taxon>Hypocreomycetidae</taxon>
        <taxon>Glomerellales</taxon>
        <taxon>Glomerellaceae</taxon>
        <taxon>Colletotrichum</taxon>
        <taxon>Colletotrichum graminicola species complex</taxon>
    </lineage>
</organism>
<feature type="compositionally biased region" description="Polar residues" evidence="1">
    <location>
        <begin position="225"/>
        <end position="239"/>
    </location>
</feature>
<keyword evidence="3" id="KW-1185">Reference proteome</keyword>
<comment type="caution">
    <text evidence="2">The sequence shown here is derived from an EMBL/GenBank/DDBJ whole genome shotgun (WGS) entry which is preliminary data.</text>
</comment>
<evidence type="ECO:0000313" key="2">
    <source>
        <dbReference type="EMBL" id="KAK2032833.1"/>
    </source>
</evidence>
<dbReference type="EMBL" id="MU842827">
    <property type="protein sequence ID" value="KAK2032833.1"/>
    <property type="molecule type" value="Genomic_DNA"/>
</dbReference>
<dbReference type="Proteomes" id="UP001232148">
    <property type="component" value="Unassembled WGS sequence"/>
</dbReference>
<feature type="compositionally biased region" description="Low complexity" evidence="1">
    <location>
        <begin position="13"/>
        <end position="23"/>
    </location>
</feature>
<name>A0AAD9M8L8_9PEZI</name>
<reference evidence="2" key="1">
    <citation type="submission" date="2021-06" db="EMBL/GenBank/DDBJ databases">
        <title>Comparative genomics, transcriptomics and evolutionary studies reveal genomic signatures of adaptation to plant cell wall in hemibiotrophic fungi.</title>
        <authorList>
            <consortium name="DOE Joint Genome Institute"/>
            <person name="Baroncelli R."/>
            <person name="Diaz J.F."/>
            <person name="Benocci T."/>
            <person name="Peng M."/>
            <person name="Battaglia E."/>
            <person name="Haridas S."/>
            <person name="Andreopoulos W."/>
            <person name="Labutti K."/>
            <person name="Pangilinan J."/>
            <person name="Floch G.L."/>
            <person name="Makela M.R."/>
            <person name="Henrissat B."/>
            <person name="Grigoriev I.V."/>
            <person name="Crouch J.A."/>
            <person name="De Vries R.P."/>
            <person name="Sukno S.A."/>
            <person name="Thon M.R."/>
        </authorList>
    </citation>
    <scope>NUCLEOTIDE SEQUENCE</scope>
    <source>
        <strain evidence="2">MAFF235873</strain>
    </source>
</reference>
<proteinExistence type="predicted"/>
<evidence type="ECO:0000313" key="3">
    <source>
        <dbReference type="Proteomes" id="UP001232148"/>
    </source>
</evidence>
<evidence type="ECO:0000256" key="1">
    <source>
        <dbReference type="SAM" id="MobiDB-lite"/>
    </source>
</evidence>
<feature type="compositionally biased region" description="Polar residues" evidence="1">
    <location>
        <begin position="43"/>
        <end position="56"/>
    </location>
</feature>
<feature type="region of interest" description="Disordered" evidence="1">
    <location>
        <begin position="188"/>
        <end position="252"/>
    </location>
</feature>
<sequence length="486" mass="52850">MEHPPAKQSQVGSISRKASSASLSEHRSNVDSAQDSKDQSSANTTVSSSENTNGRSIRSALKASWGKTLSKMLGKQTRPGVTFDEMHALDPDAVKKKKSDFSERWDRRFDKLLNRSDRPKLQPSKSVTEVNVTLSYHDKNKALPKRRSLGNIFGSVRSRNVLKKASSSLGTPGNSISPSPLTQVLATGPPTVDSAPPVLPHLPPSGDLRSSIQVNLGTDVDKSSIDPSAQHLRTSTPTSPHRRDQAVQTPLTSIAERTDARGKRTYYPSLSLPGMVDLHTGHELVWNASTNPNALSVSKCNALASGSIARPRLGRSQSEQLLRISHRNNSVDSTNKRTRDLQIPRIGSQQEVRRSLKGDQVHIYTDKKIYWIPEAKPRSTGEASTCDATTRNDTINHAIAVKDSEDSIAVGTDITDIPSDAGNKNLKRKAKSLTFVRQLEIQPRGSSLTGTRRISFEIDLRGTDSGQDAPKSSLHGGSKNDDGKGE</sequence>
<feature type="region of interest" description="Disordered" evidence="1">
    <location>
        <begin position="444"/>
        <end position="486"/>
    </location>
</feature>
<feature type="region of interest" description="Disordered" evidence="1">
    <location>
        <begin position="1"/>
        <end position="73"/>
    </location>
</feature>
<protein>
    <submittedName>
        <fullName evidence="2">Uncharacterized protein</fullName>
    </submittedName>
</protein>
<feature type="compositionally biased region" description="Basic and acidic residues" evidence="1">
    <location>
        <begin position="24"/>
        <end position="38"/>
    </location>
</feature>
<dbReference type="AlphaFoldDB" id="A0AAD9M8L8"/>
<gene>
    <name evidence="2" type="ORF">LX32DRAFT_582180</name>
</gene>